<dbReference type="Proteomes" id="UP001372338">
    <property type="component" value="Unassembled WGS sequence"/>
</dbReference>
<keyword evidence="2" id="KW-1185">Reference proteome</keyword>
<reference evidence="1 2" key="1">
    <citation type="submission" date="2024-01" db="EMBL/GenBank/DDBJ databases">
        <title>The genomes of 5 underutilized Papilionoideae crops provide insights into root nodulation and disease resistanc.</title>
        <authorList>
            <person name="Yuan L."/>
        </authorList>
    </citation>
    <scope>NUCLEOTIDE SEQUENCE [LARGE SCALE GENOMIC DNA]</scope>
    <source>
        <strain evidence="1">ZHUSHIDOU_FW_LH</strain>
        <tissue evidence="1">Leaf</tissue>
    </source>
</reference>
<protein>
    <submittedName>
        <fullName evidence="1">Uncharacterized protein</fullName>
    </submittedName>
</protein>
<sequence>MITFASIPLRLSPLAPHLSLRRQLLRKDYNTKHNKNCVRKRSGSLPREEEAATEQIDLIPLGERSESEQKMRVRLTDWTFSWAMKVPNPSLLVASAQRFRVRYDLKEKAGDTPPKGH</sequence>
<accession>A0AAN9DTT7</accession>
<evidence type="ECO:0000313" key="1">
    <source>
        <dbReference type="EMBL" id="KAK7234359.1"/>
    </source>
</evidence>
<comment type="caution">
    <text evidence="1">The sequence shown here is derived from an EMBL/GenBank/DDBJ whole genome shotgun (WGS) entry which is preliminary data.</text>
</comment>
<organism evidence="1 2">
    <name type="scientific">Crotalaria pallida</name>
    <name type="common">Smooth rattlebox</name>
    <name type="synonym">Crotalaria striata</name>
    <dbReference type="NCBI Taxonomy" id="3830"/>
    <lineage>
        <taxon>Eukaryota</taxon>
        <taxon>Viridiplantae</taxon>
        <taxon>Streptophyta</taxon>
        <taxon>Embryophyta</taxon>
        <taxon>Tracheophyta</taxon>
        <taxon>Spermatophyta</taxon>
        <taxon>Magnoliopsida</taxon>
        <taxon>eudicotyledons</taxon>
        <taxon>Gunneridae</taxon>
        <taxon>Pentapetalae</taxon>
        <taxon>rosids</taxon>
        <taxon>fabids</taxon>
        <taxon>Fabales</taxon>
        <taxon>Fabaceae</taxon>
        <taxon>Papilionoideae</taxon>
        <taxon>50 kb inversion clade</taxon>
        <taxon>genistoids sensu lato</taxon>
        <taxon>core genistoids</taxon>
        <taxon>Crotalarieae</taxon>
        <taxon>Crotalaria</taxon>
    </lineage>
</organism>
<evidence type="ECO:0000313" key="2">
    <source>
        <dbReference type="Proteomes" id="UP001372338"/>
    </source>
</evidence>
<gene>
    <name evidence="1" type="ORF">RIF29_47008</name>
</gene>
<name>A0AAN9DTT7_CROPI</name>
<dbReference type="AlphaFoldDB" id="A0AAN9DTT7"/>
<dbReference type="EMBL" id="JAYWIO010000063">
    <property type="protein sequence ID" value="KAK7234359.1"/>
    <property type="molecule type" value="Genomic_DNA"/>
</dbReference>
<proteinExistence type="predicted"/>